<dbReference type="Gene3D" id="3.20.20.80">
    <property type="entry name" value="Glycosidases"/>
    <property type="match status" value="1"/>
</dbReference>
<dbReference type="AlphaFoldDB" id="A0A6P1BX65"/>
<dbReference type="InterPro" id="IPR017853">
    <property type="entry name" value="GH"/>
</dbReference>
<evidence type="ECO:0000313" key="1">
    <source>
        <dbReference type="EMBL" id="NEV03118.1"/>
    </source>
</evidence>
<proteinExistence type="predicted"/>
<protein>
    <recommendedName>
        <fullName evidence="3">Glycogen debranching enzyme GlgX</fullName>
    </recommendedName>
</protein>
<feature type="non-terminal residue" evidence="1">
    <location>
        <position position="84"/>
    </location>
</feature>
<organism evidence="1 2">
    <name type="scientific">Bradyrhizobium uaiense</name>
    <dbReference type="NCBI Taxonomy" id="2594946"/>
    <lineage>
        <taxon>Bacteria</taxon>
        <taxon>Pseudomonadati</taxon>
        <taxon>Pseudomonadota</taxon>
        <taxon>Alphaproteobacteria</taxon>
        <taxon>Hyphomicrobiales</taxon>
        <taxon>Nitrobacteraceae</taxon>
        <taxon>Bradyrhizobium</taxon>
    </lineage>
</organism>
<dbReference type="EMBL" id="VKHP01000729">
    <property type="protein sequence ID" value="NEV03118.1"/>
    <property type="molecule type" value="Genomic_DNA"/>
</dbReference>
<evidence type="ECO:0008006" key="3">
    <source>
        <dbReference type="Google" id="ProtNLM"/>
    </source>
</evidence>
<sequence>AATRRSAPAFPEAWFRTRRSADRSLAGRFRSRASLHPFHRERAMIDHLKRLGVTTIELLPIHGLIDDRVLVEKKLSNYWGYNTI</sequence>
<dbReference type="RefSeq" id="WP_430649492.1">
    <property type="nucleotide sequence ID" value="NZ_VKHP01000729.1"/>
</dbReference>
<feature type="non-terminal residue" evidence="1">
    <location>
        <position position="1"/>
    </location>
</feature>
<name>A0A6P1BX65_9BRAD</name>
<accession>A0A6P1BX65</accession>
<dbReference type="SUPFAM" id="SSF51445">
    <property type="entry name" value="(Trans)glycosidases"/>
    <property type="match status" value="1"/>
</dbReference>
<gene>
    <name evidence="1" type="ORF">FNJ47_47640</name>
</gene>
<keyword evidence="2" id="KW-1185">Reference proteome</keyword>
<evidence type="ECO:0000313" key="2">
    <source>
        <dbReference type="Proteomes" id="UP000468531"/>
    </source>
</evidence>
<reference evidence="1 2" key="1">
    <citation type="journal article" date="2020" name="Arch. Microbiol.">
        <title>Bradyrhizobium uaiense sp. nov., a new highly efficient cowpea symbiont.</title>
        <authorList>
            <person name="Cabral Michel D."/>
            <person name="Azarias Guimaraes A."/>
            <person name="Martins da Costa E."/>
            <person name="Soares de Carvalho T."/>
            <person name="Balsanelli E."/>
            <person name="Willems A."/>
            <person name="Maltempi de Souza E."/>
            <person name="de Souza Moreira F.M."/>
        </authorList>
    </citation>
    <scope>NUCLEOTIDE SEQUENCE [LARGE SCALE GENOMIC DNA]</scope>
    <source>
        <strain evidence="1 2">UFLA 03-164</strain>
    </source>
</reference>
<comment type="caution">
    <text evidence="1">The sequence shown here is derived from an EMBL/GenBank/DDBJ whole genome shotgun (WGS) entry which is preliminary data.</text>
</comment>
<dbReference type="Proteomes" id="UP000468531">
    <property type="component" value="Unassembled WGS sequence"/>
</dbReference>